<dbReference type="Proteomes" id="UP000735302">
    <property type="component" value="Unassembled WGS sequence"/>
</dbReference>
<comment type="caution">
    <text evidence="1">The sequence shown here is derived from an EMBL/GenBank/DDBJ whole genome shotgun (WGS) entry which is preliminary data.</text>
</comment>
<evidence type="ECO:0000313" key="1">
    <source>
        <dbReference type="EMBL" id="GFO32078.1"/>
    </source>
</evidence>
<sequence>MRSLSPAQQSYTCKTGIVSAFDLSHQLTMNCTACDANTMLLTPKGGRGKKNRALFIPQSAKGLDGSELIEFEAHCNYEGKGHKF</sequence>
<name>A0AAV4CJD3_9GAST</name>
<gene>
    <name evidence="1" type="ORF">PoB_005858300</name>
</gene>
<evidence type="ECO:0000313" key="2">
    <source>
        <dbReference type="Proteomes" id="UP000735302"/>
    </source>
</evidence>
<protein>
    <submittedName>
        <fullName evidence="1">Uncharacterized protein</fullName>
    </submittedName>
</protein>
<keyword evidence="2" id="KW-1185">Reference proteome</keyword>
<reference evidence="1 2" key="1">
    <citation type="journal article" date="2021" name="Elife">
        <title>Chloroplast acquisition without the gene transfer in kleptoplastic sea slugs, Plakobranchus ocellatus.</title>
        <authorList>
            <person name="Maeda T."/>
            <person name="Takahashi S."/>
            <person name="Yoshida T."/>
            <person name="Shimamura S."/>
            <person name="Takaki Y."/>
            <person name="Nagai Y."/>
            <person name="Toyoda A."/>
            <person name="Suzuki Y."/>
            <person name="Arimoto A."/>
            <person name="Ishii H."/>
            <person name="Satoh N."/>
            <person name="Nishiyama T."/>
            <person name="Hasebe M."/>
            <person name="Maruyama T."/>
            <person name="Minagawa J."/>
            <person name="Obokata J."/>
            <person name="Shigenobu S."/>
        </authorList>
    </citation>
    <scope>NUCLEOTIDE SEQUENCE [LARGE SCALE GENOMIC DNA]</scope>
</reference>
<organism evidence="1 2">
    <name type="scientific">Plakobranchus ocellatus</name>
    <dbReference type="NCBI Taxonomy" id="259542"/>
    <lineage>
        <taxon>Eukaryota</taxon>
        <taxon>Metazoa</taxon>
        <taxon>Spiralia</taxon>
        <taxon>Lophotrochozoa</taxon>
        <taxon>Mollusca</taxon>
        <taxon>Gastropoda</taxon>
        <taxon>Heterobranchia</taxon>
        <taxon>Euthyneura</taxon>
        <taxon>Panpulmonata</taxon>
        <taxon>Sacoglossa</taxon>
        <taxon>Placobranchoidea</taxon>
        <taxon>Plakobranchidae</taxon>
        <taxon>Plakobranchus</taxon>
    </lineage>
</organism>
<accession>A0AAV4CJD3</accession>
<proteinExistence type="predicted"/>
<dbReference type="EMBL" id="BLXT01006554">
    <property type="protein sequence ID" value="GFO32078.1"/>
    <property type="molecule type" value="Genomic_DNA"/>
</dbReference>
<dbReference type="AlphaFoldDB" id="A0AAV4CJD3"/>